<evidence type="ECO:0000313" key="1">
    <source>
        <dbReference type="EMBL" id="GAA1518977.1"/>
    </source>
</evidence>
<keyword evidence="2" id="KW-1185">Reference proteome</keyword>
<gene>
    <name evidence="1" type="ORF">GCM10009690_22600</name>
</gene>
<sequence length="79" mass="7924">MEPINTHVFPLSREPIEDWQIIPAASAGGPDAVGSVGLEGATSLAGEASVTTGFAELGTIGGAQSRGSRENVMGADPLC</sequence>
<comment type="caution">
    <text evidence="1">The sequence shown here is derived from an EMBL/GenBank/DDBJ whole genome shotgun (WGS) entry which is preliminary data.</text>
</comment>
<proteinExistence type="predicted"/>
<name>A0ABP4L989_9MICO</name>
<evidence type="ECO:0000313" key="2">
    <source>
        <dbReference type="Proteomes" id="UP001500177"/>
    </source>
</evidence>
<organism evidence="1 2">
    <name type="scientific">Brevibacterium permense</name>
    <dbReference type="NCBI Taxonomy" id="234834"/>
    <lineage>
        <taxon>Bacteria</taxon>
        <taxon>Bacillati</taxon>
        <taxon>Actinomycetota</taxon>
        <taxon>Actinomycetes</taxon>
        <taxon>Micrococcales</taxon>
        <taxon>Brevibacteriaceae</taxon>
        <taxon>Brevibacterium</taxon>
    </lineage>
</organism>
<dbReference type="EMBL" id="BAAALX010000010">
    <property type="protein sequence ID" value="GAA1518977.1"/>
    <property type="molecule type" value="Genomic_DNA"/>
</dbReference>
<protein>
    <submittedName>
        <fullName evidence="1">Uncharacterized protein</fullName>
    </submittedName>
</protein>
<accession>A0ABP4L989</accession>
<dbReference type="Proteomes" id="UP001500177">
    <property type="component" value="Unassembled WGS sequence"/>
</dbReference>
<reference evidence="2" key="1">
    <citation type="journal article" date="2019" name="Int. J. Syst. Evol. Microbiol.">
        <title>The Global Catalogue of Microorganisms (GCM) 10K type strain sequencing project: providing services to taxonomists for standard genome sequencing and annotation.</title>
        <authorList>
            <consortium name="The Broad Institute Genomics Platform"/>
            <consortium name="The Broad Institute Genome Sequencing Center for Infectious Disease"/>
            <person name="Wu L."/>
            <person name="Ma J."/>
        </authorList>
    </citation>
    <scope>NUCLEOTIDE SEQUENCE [LARGE SCALE GENOMIC DNA]</scope>
    <source>
        <strain evidence="2">JCM 13318</strain>
    </source>
</reference>